<protein>
    <submittedName>
        <fullName evidence="2">Uncharacterized protein</fullName>
    </submittedName>
</protein>
<evidence type="ECO:0000313" key="2">
    <source>
        <dbReference type="EMBL" id="PYI13617.1"/>
    </source>
</evidence>
<feature type="compositionally biased region" description="Basic and acidic residues" evidence="1">
    <location>
        <begin position="181"/>
        <end position="197"/>
    </location>
</feature>
<evidence type="ECO:0000313" key="3">
    <source>
        <dbReference type="Proteomes" id="UP000249829"/>
    </source>
</evidence>
<dbReference type="AlphaFoldDB" id="A0A2V5HNU2"/>
<name>A0A2V5HNU2_ASPV1</name>
<accession>A0A2V5HNU2</accession>
<keyword evidence="3" id="KW-1185">Reference proteome</keyword>
<gene>
    <name evidence="2" type="ORF">BO99DRAFT_396444</name>
</gene>
<feature type="region of interest" description="Disordered" evidence="1">
    <location>
        <begin position="173"/>
        <end position="197"/>
    </location>
</feature>
<evidence type="ECO:0000256" key="1">
    <source>
        <dbReference type="SAM" id="MobiDB-lite"/>
    </source>
</evidence>
<dbReference type="OMA" id="THNQTNE"/>
<dbReference type="Proteomes" id="UP000249829">
    <property type="component" value="Unassembled WGS sequence"/>
</dbReference>
<sequence length="197" mass="21817">MADNKLDPPSARRATATQGLGLTSLPAPLIERNLAIHEELSEMHAQSESTVPSWIDSLIAEERIHAYYAQLGVSLCEPPAVAHHDIESDLEQLRQVDYAATTKQQPNVRFAASSKNQVSASLKLFESKVALDQTNIRHETPLERFLTPGYSDPCFYAQPALAQAGIQLGSLEGKEKRKRMARENVERVVSRRVDSSP</sequence>
<dbReference type="STRING" id="1450538.A0A2V5HNU2"/>
<organism evidence="2 3">
    <name type="scientific">Aspergillus violaceofuscus (strain CBS 115571)</name>
    <dbReference type="NCBI Taxonomy" id="1450538"/>
    <lineage>
        <taxon>Eukaryota</taxon>
        <taxon>Fungi</taxon>
        <taxon>Dikarya</taxon>
        <taxon>Ascomycota</taxon>
        <taxon>Pezizomycotina</taxon>
        <taxon>Eurotiomycetes</taxon>
        <taxon>Eurotiomycetidae</taxon>
        <taxon>Eurotiales</taxon>
        <taxon>Aspergillaceae</taxon>
        <taxon>Aspergillus</taxon>
    </lineage>
</organism>
<reference evidence="2 3" key="1">
    <citation type="submission" date="2018-02" db="EMBL/GenBank/DDBJ databases">
        <title>The genomes of Aspergillus section Nigri reveals drivers in fungal speciation.</title>
        <authorList>
            <consortium name="DOE Joint Genome Institute"/>
            <person name="Vesth T.C."/>
            <person name="Nybo J."/>
            <person name="Theobald S."/>
            <person name="Brandl J."/>
            <person name="Frisvad J.C."/>
            <person name="Nielsen K.F."/>
            <person name="Lyhne E.K."/>
            <person name="Kogle M.E."/>
            <person name="Kuo A."/>
            <person name="Riley R."/>
            <person name="Clum A."/>
            <person name="Nolan M."/>
            <person name="Lipzen A."/>
            <person name="Salamov A."/>
            <person name="Henrissat B."/>
            <person name="Wiebenga A."/>
            <person name="De vries R.P."/>
            <person name="Grigoriev I.V."/>
            <person name="Mortensen U.H."/>
            <person name="Andersen M.R."/>
            <person name="Baker S.E."/>
        </authorList>
    </citation>
    <scope>NUCLEOTIDE SEQUENCE [LARGE SCALE GENOMIC DNA]</scope>
    <source>
        <strain evidence="2 3">CBS 115571</strain>
    </source>
</reference>
<proteinExistence type="predicted"/>
<dbReference type="EMBL" id="KZ825237">
    <property type="protein sequence ID" value="PYI13617.1"/>
    <property type="molecule type" value="Genomic_DNA"/>
</dbReference>